<protein>
    <submittedName>
        <fullName evidence="1">Uncharacterized protein</fullName>
    </submittedName>
</protein>
<reference evidence="1 2" key="1">
    <citation type="submission" date="2017-02" db="EMBL/GenBank/DDBJ databases">
        <title>The first characterized phage against a member of the ecologically important #sphingomonads reveals high dissimilarity against all other known phages.</title>
        <authorList>
            <person name="Nielsen T.K."/>
            <person name="Carstens A.B."/>
            <person name="Kot W."/>
            <person name="Lametsch R."/>
            <person name="Neve H."/>
            <person name="Hansen L.H."/>
        </authorList>
    </citation>
    <scope>NUCLEOTIDE SEQUENCE [LARGE SCALE GENOMIC DNA]</scope>
</reference>
<proteinExistence type="predicted"/>
<accession>A0A1W6DXE2</accession>
<dbReference type="EMBL" id="KY629563">
    <property type="protein sequence ID" value="ARK07593.1"/>
    <property type="molecule type" value="Genomic_DNA"/>
</dbReference>
<sequence>MEIIAHEETRGALRLRIIVDADPINPRKDFDHEGTVMCCDHRRYTLGDDDAHADAAEMIRASRDYRPSWEDEDGKALDFSYGPDLWAAIQLCSDIVALPCYLYDHSGLTMSTGRFSCPWDSGQVGFIAMAKPAILEAQCKPKGSRLSSFLKQRTAALLKAEVAEYDQYLRGDVYGYVVDRVDGESLDDMDSSCWGFFGLDYATEEGREALEYIAGKRPDLANMTADQVEEMEG</sequence>
<evidence type="ECO:0000313" key="1">
    <source>
        <dbReference type="EMBL" id="ARK07593.1"/>
    </source>
</evidence>
<dbReference type="Proteomes" id="UP000223906">
    <property type="component" value="Segment"/>
</dbReference>
<evidence type="ECO:0000313" key="2">
    <source>
        <dbReference type="Proteomes" id="UP000223906"/>
    </source>
</evidence>
<keyword evidence="2" id="KW-1185">Reference proteome</keyword>
<organism evidence="1 2">
    <name type="scientific">Sphingobium phage Lacusarx</name>
    <dbReference type="NCBI Taxonomy" id="1980139"/>
    <lineage>
        <taxon>Viruses</taxon>
        <taxon>Duplodnaviria</taxon>
        <taxon>Heunggongvirae</taxon>
        <taxon>Uroviricota</taxon>
        <taxon>Caudoviricetes</taxon>
        <taxon>Lacusarxvirus</taxon>
        <taxon>Lacusarxvirus lacusarx</taxon>
    </lineage>
</organism>
<gene>
    <name evidence="1" type="ORF">LAV_00218</name>
</gene>
<name>A0A1W6DXE2_9CAUD</name>